<keyword evidence="1" id="KW-0378">Hydrolase</keyword>
<dbReference type="GO" id="GO:0006044">
    <property type="term" value="P:N-acetylglucosamine metabolic process"/>
    <property type="evidence" value="ECO:0007669"/>
    <property type="project" value="InterPro"/>
</dbReference>
<dbReference type="InterPro" id="IPR037171">
    <property type="entry name" value="NagB/RpiA_transferase-like"/>
</dbReference>
<gene>
    <name evidence="1" type="primary">nagB_5</name>
    <name evidence="1" type="ORF">BWY73_00859</name>
</gene>
<evidence type="ECO:0000313" key="2">
    <source>
        <dbReference type="Proteomes" id="UP000485484"/>
    </source>
</evidence>
<dbReference type="GO" id="GO:0004342">
    <property type="term" value="F:glucosamine-6-phosphate deaminase activity"/>
    <property type="evidence" value="ECO:0007669"/>
    <property type="project" value="UniProtKB-EC"/>
</dbReference>
<dbReference type="PANTHER" id="PTHR42892">
    <property type="entry name" value="GLUCOSAMINE-6-PHOSPHATE DEAMINASE-LIKE PROTEIN BT_0258-RELATED"/>
    <property type="match status" value="1"/>
</dbReference>
<accession>A0A1V5MGI8</accession>
<dbReference type="SUPFAM" id="SSF100950">
    <property type="entry name" value="NagB/RpiA/CoA transferase-like"/>
    <property type="match status" value="1"/>
</dbReference>
<proteinExistence type="predicted"/>
<dbReference type="EMBL" id="MWAK01000110">
    <property type="protein sequence ID" value="OPZ92309.1"/>
    <property type="molecule type" value="Genomic_DNA"/>
</dbReference>
<dbReference type="InterPro" id="IPR052960">
    <property type="entry name" value="GlcN6P_deaminase-like"/>
</dbReference>
<protein>
    <submittedName>
        <fullName evidence="1">Glucosamine-6-phosphate deaminase</fullName>
        <ecNumber evidence="1">3.5.99.6</ecNumber>
    </submittedName>
</protein>
<dbReference type="EC" id="3.5.99.6" evidence="1"/>
<dbReference type="Gene3D" id="3.40.50.1360">
    <property type="match status" value="1"/>
</dbReference>
<dbReference type="PANTHER" id="PTHR42892:SF1">
    <property type="entry name" value="GLUCOSAMINE-6-PHOSPHATE ISOMERASE"/>
    <property type="match status" value="1"/>
</dbReference>
<dbReference type="PROSITE" id="PS01161">
    <property type="entry name" value="GLC_GALNAC_ISOMERASE"/>
    <property type="match status" value="1"/>
</dbReference>
<sequence length="787" mass="88993">MTRRYDYHSRVEPIALARSGRAASYPPAEKIRIIEVPDFPSLGKLTALRFLEWLQLNPEGVVSLPTGKTPEYFIKWTGYYLEAWKEAGVQKELAAWGLDSKQRPRMEAVTFVQIDEFYPINPQQKNSFNHYIQKFYVKGFGLDRDRVILMDTWRLGCPGERNLGQVFEGGRVDLLLRYRQPASKLEQLQYRAIHAADQYAMEYEARIESLGGIGFFLGGIGPDGHIGFNIRGSDHYSTTRLTPINYETAAAAATDLGGLENARDRVVMTVGLRSITRNRTAAVLVTAAGESKAAVVRNAVENPPSVLYPATALQGLPGARFYLTQGAARDLVERRCQALVQEKPLSDRSVERILIDLSSRRRKRLLDLTPADLEGDRIGRVLGGRFEGAGALKEQAVRVEALLREKVARGLEEKEGLTFLHTAPHHDDIMLGYLPYIIRLVRSPKNTHYFATLTSGFTSVTNDYTLSALSNLRRFLERRTFAPLLAAGYFAPGRTPARNEDVYYYLDGVAADSPEMRREAEARRALRVLLEMTGAADQAAAAAALEGLEQELRGSYPGKKDIPAIQQIKGTIREWEEELLWGHLGFNSDNIFHLRLGFYTGDIFTPQPELERDVRPVLKLLRELKPDVITLALDPEGSGPDTHYKVLQAVAEAVRVYRAETPQKDLKIWGYRNVWYRFHPSEANIFAPVSMNSLAIMKEAFHTCFGSQRSASFPSYEYDGPFCDLARRIMVEQYTMVMHCLGRDFFYKNPVPRLRASRGLNFIREMDCEEFSQEALSLRRLTEAQPF</sequence>
<evidence type="ECO:0000313" key="1">
    <source>
        <dbReference type="EMBL" id="OPZ92309.1"/>
    </source>
</evidence>
<dbReference type="InterPro" id="IPR018321">
    <property type="entry name" value="Glucosamine6P_isomerase_CS"/>
</dbReference>
<name>A0A1V5MGI8_UNCT6</name>
<comment type="caution">
    <text evidence="1">The sequence shown here is derived from an EMBL/GenBank/DDBJ whole genome shotgun (WGS) entry which is preliminary data.</text>
</comment>
<dbReference type="InterPro" id="IPR024078">
    <property type="entry name" value="LmbE-like_dom_sf"/>
</dbReference>
<dbReference type="Gene3D" id="3.40.50.10320">
    <property type="entry name" value="LmbE-like"/>
    <property type="match status" value="1"/>
</dbReference>
<organism evidence="1 2">
    <name type="scientific">candidate division TA06 bacterium ADurb.Bin417</name>
    <dbReference type="NCBI Taxonomy" id="1852828"/>
    <lineage>
        <taxon>Bacteria</taxon>
        <taxon>Bacteria division TA06</taxon>
    </lineage>
</organism>
<dbReference type="AlphaFoldDB" id="A0A1V5MGI8"/>
<dbReference type="SUPFAM" id="SSF102588">
    <property type="entry name" value="LmbE-like"/>
    <property type="match status" value="1"/>
</dbReference>
<dbReference type="Proteomes" id="UP000485484">
    <property type="component" value="Unassembled WGS sequence"/>
</dbReference>
<reference evidence="1 2" key="1">
    <citation type="submission" date="2017-02" db="EMBL/GenBank/DDBJ databases">
        <title>Delving into the versatile metabolic prowess of the omnipresent phylum Bacteroidetes.</title>
        <authorList>
            <person name="Nobu M.K."/>
            <person name="Mei R."/>
            <person name="Narihiro T."/>
            <person name="Kuroda K."/>
            <person name="Liu W.-T."/>
        </authorList>
    </citation>
    <scope>NUCLEOTIDE SEQUENCE [LARGE SCALE GENOMIC DNA]</scope>
    <source>
        <strain evidence="1">ADurb.Bin417</strain>
    </source>
</reference>